<organism evidence="8 9">
    <name type="scientific">Phytohabitans maris</name>
    <dbReference type="NCBI Taxonomy" id="3071409"/>
    <lineage>
        <taxon>Bacteria</taxon>
        <taxon>Bacillati</taxon>
        <taxon>Actinomycetota</taxon>
        <taxon>Actinomycetes</taxon>
        <taxon>Micromonosporales</taxon>
        <taxon>Micromonosporaceae</taxon>
    </lineage>
</organism>
<keyword evidence="6" id="KW-0800">Toxin</keyword>
<comment type="similarity">
    <text evidence="6">Belongs to the PINc/VapC protein family.</text>
</comment>
<keyword evidence="5 6" id="KW-0460">Magnesium</keyword>
<dbReference type="SUPFAM" id="SSF88723">
    <property type="entry name" value="PIN domain-like"/>
    <property type="match status" value="1"/>
</dbReference>
<keyword evidence="1 6" id="KW-1277">Toxin-antitoxin system</keyword>
<comment type="cofactor">
    <cofactor evidence="6">
        <name>Mg(2+)</name>
        <dbReference type="ChEBI" id="CHEBI:18420"/>
    </cofactor>
</comment>
<protein>
    <recommendedName>
        <fullName evidence="6">Ribonuclease VapC</fullName>
        <shortName evidence="6">RNase VapC</shortName>
        <ecNumber evidence="6">3.1.-.-</ecNumber>
    </recommendedName>
    <alternativeName>
        <fullName evidence="6">Toxin VapC</fullName>
    </alternativeName>
</protein>
<dbReference type="Pfam" id="PF01850">
    <property type="entry name" value="PIN"/>
    <property type="match status" value="1"/>
</dbReference>
<keyword evidence="9" id="KW-1185">Reference proteome</keyword>
<dbReference type="Proteomes" id="UP001230908">
    <property type="component" value="Unassembled WGS sequence"/>
</dbReference>
<gene>
    <name evidence="6" type="primary">vapC</name>
    <name evidence="8" type="ORF">RB614_19140</name>
</gene>
<evidence type="ECO:0000256" key="6">
    <source>
        <dbReference type="HAMAP-Rule" id="MF_00265"/>
    </source>
</evidence>
<keyword evidence="2 6" id="KW-0540">Nuclease</keyword>
<dbReference type="CDD" id="cd09874">
    <property type="entry name" value="PIN_MT3492-like"/>
    <property type="match status" value="1"/>
</dbReference>
<dbReference type="RefSeq" id="WP_308713916.1">
    <property type="nucleotide sequence ID" value="NZ_JAVHUY010000017.1"/>
</dbReference>
<evidence type="ECO:0000256" key="2">
    <source>
        <dbReference type="ARBA" id="ARBA00022722"/>
    </source>
</evidence>
<comment type="caution">
    <text evidence="8">The sequence shown here is derived from an EMBL/GenBank/DDBJ whole genome shotgun (WGS) entry which is preliminary data.</text>
</comment>
<dbReference type="HAMAP" id="MF_00265">
    <property type="entry name" value="VapC_Nob1"/>
    <property type="match status" value="1"/>
</dbReference>
<evidence type="ECO:0000256" key="4">
    <source>
        <dbReference type="ARBA" id="ARBA00022801"/>
    </source>
</evidence>
<evidence type="ECO:0000256" key="3">
    <source>
        <dbReference type="ARBA" id="ARBA00022723"/>
    </source>
</evidence>
<sequence length="130" mass="13819">MIYLDTSAAAKLIHTEPESLALTTFLAERIDVPLVSSALLYPELVRAATRHHPDQVGRVMALTQRVMTVPLASDIVTSAATIGGPLVRTLDALHLATAKAIEPGLHAFVTYDKRQADAATVEGLPVTIPA</sequence>
<proteinExistence type="inferred from homology"/>
<dbReference type="InterPro" id="IPR029060">
    <property type="entry name" value="PIN-like_dom_sf"/>
</dbReference>
<evidence type="ECO:0000259" key="7">
    <source>
        <dbReference type="Pfam" id="PF01850"/>
    </source>
</evidence>
<comment type="function">
    <text evidence="6">Toxic component of a toxin-antitoxin (TA) system. An RNase.</text>
</comment>
<feature type="binding site" evidence="6">
    <location>
        <position position="5"/>
    </location>
    <ligand>
        <name>Mg(2+)</name>
        <dbReference type="ChEBI" id="CHEBI:18420"/>
    </ligand>
</feature>
<accession>A0ABU0ZHV6</accession>
<keyword evidence="3 6" id="KW-0479">Metal-binding</keyword>
<dbReference type="Gene3D" id="3.40.50.1010">
    <property type="entry name" value="5'-nuclease"/>
    <property type="match status" value="1"/>
</dbReference>
<dbReference type="InterPro" id="IPR022907">
    <property type="entry name" value="VapC_family"/>
</dbReference>
<evidence type="ECO:0000313" key="9">
    <source>
        <dbReference type="Proteomes" id="UP001230908"/>
    </source>
</evidence>
<evidence type="ECO:0000313" key="8">
    <source>
        <dbReference type="EMBL" id="MDQ7906634.1"/>
    </source>
</evidence>
<feature type="domain" description="PIN" evidence="7">
    <location>
        <begin position="2"/>
        <end position="119"/>
    </location>
</feature>
<name>A0ABU0ZHV6_9ACTN</name>
<evidence type="ECO:0000256" key="5">
    <source>
        <dbReference type="ARBA" id="ARBA00022842"/>
    </source>
</evidence>
<dbReference type="EC" id="3.1.-.-" evidence="6"/>
<evidence type="ECO:0000256" key="1">
    <source>
        <dbReference type="ARBA" id="ARBA00022649"/>
    </source>
</evidence>
<dbReference type="EMBL" id="JAVHUY010000017">
    <property type="protein sequence ID" value="MDQ7906634.1"/>
    <property type="molecule type" value="Genomic_DNA"/>
</dbReference>
<reference evidence="8 9" key="1">
    <citation type="submission" date="2023-08" db="EMBL/GenBank/DDBJ databases">
        <title>Phytohabitans sansha sp. nov., isolated from marine sediment.</title>
        <authorList>
            <person name="Zhao Y."/>
            <person name="Yi K."/>
        </authorList>
    </citation>
    <scope>NUCLEOTIDE SEQUENCE [LARGE SCALE GENOMIC DNA]</scope>
    <source>
        <strain evidence="8 9">ZYX-F-186</strain>
    </source>
</reference>
<dbReference type="InterPro" id="IPR002716">
    <property type="entry name" value="PIN_dom"/>
</dbReference>
<keyword evidence="4 6" id="KW-0378">Hydrolase</keyword>
<feature type="binding site" evidence="6">
    <location>
        <position position="91"/>
    </location>
    <ligand>
        <name>Mg(2+)</name>
        <dbReference type="ChEBI" id="CHEBI:18420"/>
    </ligand>
</feature>